<accession>A0A7J3Z5N6</accession>
<sequence length="184" mass="19960">MKRLVLLKTAFAVATALEVFTAFLYISSPLLVFRGGVEGFYSLYTYRIAFLEEVVKSDVLSYTNSMALLATFVYASLQVLAIAAVLSKRLEYIELSFGASLVSIPYYGVLNGLVTVALRELARIPTPARVVTLAGVIEFPETQVVRGPAQAIAAALLIALAVKLVLIALVIYIQLRAVRVMARG</sequence>
<keyword evidence="1" id="KW-0472">Membrane</keyword>
<gene>
    <name evidence="2" type="ORF">ENM66_02135</name>
</gene>
<feature type="transmembrane region" description="Helical" evidence="1">
    <location>
        <begin position="98"/>
        <end position="118"/>
    </location>
</feature>
<feature type="transmembrane region" description="Helical" evidence="1">
    <location>
        <begin position="151"/>
        <end position="173"/>
    </location>
</feature>
<organism evidence="2">
    <name type="scientific">Ignisphaera aggregans</name>
    <dbReference type="NCBI Taxonomy" id="334771"/>
    <lineage>
        <taxon>Archaea</taxon>
        <taxon>Thermoproteota</taxon>
        <taxon>Thermoprotei</taxon>
        <taxon>Desulfurococcales</taxon>
        <taxon>Desulfurococcaceae</taxon>
        <taxon>Ignisphaera</taxon>
    </lineage>
</organism>
<evidence type="ECO:0000313" key="2">
    <source>
        <dbReference type="EMBL" id="HHQ50134.1"/>
    </source>
</evidence>
<dbReference type="AlphaFoldDB" id="A0A7J3Z5N6"/>
<protein>
    <submittedName>
        <fullName evidence="2">Uncharacterized protein</fullName>
    </submittedName>
</protein>
<comment type="caution">
    <text evidence="2">The sequence shown here is derived from an EMBL/GenBank/DDBJ whole genome shotgun (WGS) entry which is preliminary data.</text>
</comment>
<dbReference type="EMBL" id="DRYQ01000029">
    <property type="protein sequence ID" value="HHQ50134.1"/>
    <property type="molecule type" value="Genomic_DNA"/>
</dbReference>
<evidence type="ECO:0000256" key="1">
    <source>
        <dbReference type="SAM" id="Phobius"/>
    </source>
</evidence>
<keyword evidence="1" id="KW-1133">Transmembrane helix</keyword>
<name>A0A7J3Z5N6_9CREN</name>
<reference evidence="2" key="1">
    <citation type="journal article" date="2020" name="mSystems">
        <title>Genome- and Community-Level Interaction Insights into Carbon Utilization and Element Cycling Functions of Hydrothermarchaeota in Hydrothermal Sediment.</title>
        <authorList>
            <person name="Zhou Z."/>
            <person name="Liu Y."/>
            <person name="Xu W."/>
            <person name="Pan J."/>
            <person name="Luo Z.H."/>
            <person name="Li M."/>
        </authorList>
    </citation>
    <scope>NUCLEOTIDE SEQUENCE [LARGE SCALE GENOMIC DNA]</scope>
    <source>
        <strain evidence="2">SpSt-1105</strain>
    </source>
</reference>
<keyword evidence="1" id="KW-0812">Transmembrane</keyword>
<proteinExistence type="predicted"/>
<feature type="transmembrane region" description="Helical" evidence="1">
    <location>
        <begin position="66"/>
        <end position="86"/>
    </location>
</feature>